<comment type="caution">
    <text evidence="7">The sequence shown here is derived from an EMBL/GenBank/DDBJ whole genome shotgun (WGS) entry which is preliminary data.</text>
</comment>
<gene>
    <name evidence="7" type="ORF">FBUS_04024</name>
</gene>
<dbReference type="OrthoDB" id="4062651at2759"/>
<keyword evidence="2 3" id="KW-0727">SH2 domain</keyword>
<feature type="domain" description="SH3" evidence="6">
    <location>
        <begin position="136"/>
        <end position="197"/>
    </location>
</feature>
<dbReference type="PRINTS" id="PR00452">
    <property type="entry name" value="SH3DOMAIN"/>
</dbReference>
<dbReference type="SMART" id="SM00326">
    <property type="entry name" value="SH3"/>
    <property type="match status" value="1"/>
</dbReference>
<sequence>MGNCFGKGGERDVSHVQNEKPFLPMGHVVKAQSATLPRVNELNVTMSCETSASPVCDGSPSSQFARKKMSQVIYSPHPSKAAQFLPYLQSRAGSNVDMFHPAAQSDLRNPYIPRNSDVALRSQAFKHTQHPKADESSPRLYVSLFAYCARTEEEVSLEKGDRVAILNDNDPDWWFVEHQTTGNKGYVPTSYIALQGSVEVEDWFMSRMSRKDSERLLLLSSNPRGTFLIRPSETSQGECFCNVSSFMTR</sequence>
<evidence type="ECO:0000313" key="7">
    <source>
        <dbReference type="EMBL" id="KAA0188081.1"/>
    </source>
</evidence>
<dbReference type="PROSITE" id="PS50002">
    <property type="entry name" value="SH3"/>
    <property type="match status" value="1"/>
</dbReference>
<dbReference type="InterPro" id="IPR000980">
    <property type="entry name" value="SH2"/>
</dbReference>
<dbReference type="InterPro" id="IPR043539">
    <property type="entry name" value="Grb2-like"/>
</dbReference>
<dbReference type="Proteomes" id="UP000728185">
    <property type="component" value="Unassembled WGS sequence"/>
</dbReference>
<dbReference type="AlphaFoldDB" id="A0A8E0VIR1"/>
<dbReference type="SUPFAM" id="SSF50044">
    <property type="entry name" value="SH3-domain"/>
    <property type="match status" value="1"/>
</dbReference>
<feature type="domain" description="SH2" evidence="5">
    <location>
        <begin position="203"/>
        <end position="238"/>
    </location>
</feature>
<dbReference type="EMBL" id="LUCM01008679">
    <property type="protein sequence ID" value="KAA0188081.1"/>
    <property type="molecule type" value="Genomic_DNA"/>
</dbReference>
<dbReference type="Pfam" id="PF00017">
    <property type="entry name" value="SH2"/>
    <property type="match status" value="1"/>
</dbReference>
<dbReference type="PANTHER" id="PTHR46037">
    <property type="entry name" value="PROTEIN ENHANCER OF SEVENLESS 2B"/>
    <property type="match status" value="1"/>
</dbReference>
<dbReference type="Gene3D" id="3.30.505.10">
    <property type="entry name" value="SH2 domain"/>
    <property type="match status" value="1"/>
</dbReference>
<keyword evidence="7" id="KW-0808">Transferase</keyword>
<reference evidence="7" key="1">
    <citation type="submission" date="2019-05" db="EMBL/GenBank/DDBJ databases">
        <title>Annotation for the trematode Fasciolopsis buski.</title>
        <authorList>
            <person name="Choi Y.-J."/>
        </authorList>
    </citation>
    <scope>NUCLEOTIDE SEQUENCE</scope>
    <source>
        <strain evidence="7">HT</strain>
        <tissue evidence="7">Whole worm</tissue>
    </source>
</reference>
<dbReference type="PROSITE" id="PS50001">
    <property type="entry name" value="SH2"/>
    <property type="match status" value="1"/>
</dbReference>
<name>A0A8E0VIR1_9TREM</name>
<keyword evidence="8" id="KW-1185">Reference proteome</keyword>
<proteinExistence type="predicted"/>
<keyword evidence="7" id="KW-0418">Kinase</keyword>
<keyword evidence="1 4" id="KW-0728">SH3 domain</keyword>
<evidence type="ECO:0000256" key="4">
    <source>
        <dbReference type="PROSITE-ProRule" id="PRU00192"/>
    </source>
</evidence>
<dbReference type="GO" id="GO:0016301">
    <property type="term" value="F:kinase activity"/>
    <property type="evidence" value="ECO:0007669"/>
    <property type="project" value="UniProtKB-KW"/>
</dbReference>
<organism evidence="7 8">
    <name type="scientific">Fasciolopsis buskii</name>
    <dbReference type="NCBI Taxonomy" id="27845"/>
    <lineage>
        <taxon>Eukaryota</taxon>
        <taxon>Metazoa</taxon>
        <taxon>Spiralia</taxon>
        <taxon>Lophotrochozoa</taxon>
        <taxon>Platyhelminthes</taxon>
        <taxon>Trematoda</taxon>
        <taxon>Digenea</taxon>
        <taxon>Plagiorchiida</taxon>
        <taxon>Echinostomata</taxon>
        <taxon>Echinostomatoidea</taxon>
        <taxon>Fasciolidae</taxon>
        <taxon>Fasciolopsis</taxon>
    </lineage>
</organism>
<evidence type="ECO:0000256" key="2">
    <source>
        <dbReference type="ARBA" id="ARBA00022999"/>
    </source>
</evidence>
<dbReference type="Gene3D" id="2.30.30.40">
    <property type="entry name" value="SH3 Domains"/>
    <property type="match status" value="1"/>
</dbReference>
<dbReference type="InterPro" id="IPR001452">
    <property type="entry name" value="SH3_domain"/>
</dbReference>
<accession>A0A8E0VIR1</accession>
<dbReference type="CDD" id="cd11845">
    <property type="entry name" value="SH3_Src_like"/>
    <property type="match status" value="1"/>
</dbReference>
<evidence type="ECO:0000256" key="3">
    <source>
        <dbReference type="PROSITE-ProRule" id="PRU00191"/>
    </source>
</evidence>
<evidence type="ECO:0000259" key="5">
    <source>
        <dbReference type="PROSITE" id="PS50001"/>
    </source>
</evidence>
<protein>
    <submittedName>
        <fullName evidence="7">Tyrosine-protein kinase</fullName>
    </submittedName>
</protein>
<evidence type="ECO:0000256" key="1">
    <source>
        <dbReference type="ARBA" id="ARBA00022443"/>
    </source>
</evidence>
<dbReference type="InterPro" id="IPR036028">
    <property type="entry name" value="SH3-like_dom_sf"/>
</dbReference>
<evidence type="ECO:0000313" key="8">
    <source>
        <dbReference type="Proteomes" id="UP000728185"/>
    </source>
</evidence>
<dbReference type="Pfam" id="PF00018">
    <property type="entry name" value="SH3_1"/>
    <property type="match status" value="1"/>
</dbReference>
<evidence type="ECO:0000259" key="6">
    <source>
        <dbReference type="PROSITE" id="PS50002"/>
    </source>
</evidence>
<dbReference type="InterPro" id="IPR036860">
    <property type="entry name" value="SH2_dom_sf"/>
</dbReference>